<organism evidence="2 3">
    <name type="scientific">Candidatus Roizmanbacteria bacterium RIFCSPLOWO2_01_FULL_37_16</name>
    <dbReference type="NCBI Taxonomy" id="1802058"/>
    <lineage>
        <taxon>Bacteria</taxon>
        <taxon>Candidatus Roizmaniibacteriota</taxon>
    </lineage>
</organism>
<evidence type="ECO:0000313" key="2">
    <source>
        <dbReference type="EMBL" id="OGK44239.1"/>
    </source>
</evidence>
<dbReference type="PANTHER" id="PTHR34293">
    <property type="entry name" value="HTH-TYPE TRANSCRIPTIONAL REGULATOR TRMBL2"/>
    <property type="match status" value="1"/>
</dbReference>
<proteinExistence type="predicted"/>
<feature type="domain" description="Transcription regulator TrmB N-terminal" evidence="1">
    <location>
        <begin position="10"/>
        <end position="75"/>
    </location>
</feature>
<dbReference type="SUPFAM" id="SSF46785">
    <property type="entry name" value="Winged helix' DNA-binding domain"/>
    <property type="match status" value="1"/>
</dbReference>
<comment type="caution">
    <text evidence="2">The sequence shown here is derived from an EMBL/GenBank/DDBJ whole genome shotgun (WGS) entry which is preliminary data.</text>
</comment>
<evidence type="ECO:0000259" key="1">
    <source>
        <dbReference type="Pfam" id="PF01978"/>
    </source>
</evidence>
<dbReference type="AlphaFoldDB" id="A0A1F7ILJ6"/>
<dbReference type="InterPro" id="IPR051797">
    <property type="entry name" value="TrmB-like"/>
</dbReference>
<dbReference type="InterPro" id="IPR002831">
    <property type="entry name" value="Tscrpt_reg_TrmB_N"/>
</dbReference>
<dbReference type="InterPro" id="IPR036390">
    <property type="entry name" value="WH_DNA-bd_sf"/>
</dbReference>
<dbReference type="Gene3D" id="1.10.10.10">
    <property type="entry name" value="Winged helix-like DNA-binding domain superfamily/Winged helix DNA-binding domain"/>
    <property type="match status" value="1"/>
</dbReference>
<dbReference type="PANTHER" id="PTHR34293:SF1">
    <property type="entry name" value="HTH-TYPE TRANSCRIPTIONAL REGULATOR TRMBL2"/>
    <property type="match status" value="1"/>
</dbReference>
<reference evidence="2 3" key="1">
    <citation type="journal article" date="2016" name="Nat. Commun.">
        <title>Thousands of microbial genomes shed light on interconnected biogeochemical processes in an aquifer system.</title>
        <authorList>
            <person name="Anantharaman K."/>
            <person name="Brown C.T."/>
            <person name="Hug L.A."/>
            <person name="Sharon I."/>
            <person name="Castelle C.J."/>
            <person name="Probst A.J."/>
            <person name="Thomas B.C."/>
            <person name="Singh A."/>
            <person name="Wilkins M.J."/>
            <person name="Karaoz U."/>
            <person name="Brodie E.L."/>
            <person name="Williams K.H."/>
            <person name="Hubbard S.S."/>
            <person name="Banfield J.F."/>
        </authorList>
    </citation>
    <scope>NUCLEOTIDE SEQUENCE [LARGE SCALE GENOMIC DNA]</scope>
</reference>
<dbReference type="EMBL" id="MGAI01000032">
    <property type="protein sequence ID" value="OGK44239.1"/>
    <property type="molecule type" value="Genomic_DNA"/>
</dbReference>
<gene>
    <name evidence="2" type="ORF">A3B40_03670</name>
</gene>
<evidence type="ECO:0000313" key="3">
    <source>
        <dbReference type="Proteomes" id="UP000178040"/>
    </source>
</evidence>
<dbReference type="Proteomes" id="UP000178040">
    <property type="component" value="Unassembled WGS sequence"/>
</dbReference>
<dbReference type="Pfam" id="PF01978">
    <property type="entry name" value="TrmB"/>
    <property type="match status" value="1"/>
</dbReference>
<protein>
    <recommendedName>
        <fullName evidence="1">Transcription regulator TrmB N-terminal domain-containing protein</fullName>
    </recommendedName>
</protein>
<name>A0A1F7ILJ6_9BACT</name>
<accession>A0A1F7ILJ6</accession>
<dbReference type="InterPro" id="IPR036388">
    <property type="entry name" value="WH-like_DNA-bd_sf"/>
</dbReference>
<sequence length="266" mass="31289">MDNETLSNFLKELGLTVEEAKIYEILVKRGAQTTLELSRSSEVNRTKVYRILEKLKKQGLIEEIIEENKHLTKAVGLNQLDLLIKKQESKAAFLRKIFPNITSYIYSSLESVQPGTRVVFHRGSEGIKQMVWNVLSSRKECVGYTFRRIEEVVGDKFSLEWRDEFVKRRLIFRDIYSDEYLKSLKAGKETTKPEWKKYFIGRYLANKVLYVNHQIDIYNNVFAIYNWHEGEVFGVEIYNEKVAVMQKQLFEIVWKMAKSPPKNLKS</sequence>